<protein>
    <submittedName>
        <fullName evidence="1">Uncharacterized protein</fullName>
    </submittedName>
</protein>
<accession>A0ABP1AP47</accession>
<dbReference type="Proteomes" id="UP001497522">
    <property type="component" value="Chromosome 14"/>
</dbReference>
<gene>
    <name evidence="1" type="ORF">CSSPJE1EN2_LOCUS7307</name>
</gene>
<reference evidence="1" key="1">
    <citation type="submission" date="2024-03" db="EMBL/GenBank/DDBJ databases">
        <authorList>
            <consortium name="ELIXIR-Norway"/>
            <consortium name="Elixir Norway"/>
        </authorList>
    </citation>
    <scope>NUCLEOTIDE SEQUENCE</scope>
</reference>
<organism evidence="1 2">
    <name type="scientific">Sphagnum jensenii</name>
    <dbReference type="NCBI Taxonomy" id="128206"/>
    <lineage>
        <taxon>Eukaryota</taxon>
        <taxon>Viridiplantae</taxon>
        <taxon>Streptophyta</taxon>
        <taxon>Embryophyta</taxon>
        <taxon>Bryophyta</taxon>
        <taxon>Sphagnophytina</taxon>
        <taxon>Sphagnopsida</taxon>
        <taxon>Sphagnales</taxon>
        <taxon>Sphagnaceae</taxon>
        <taxon>Sphagnum</taxon>
    </lineage>
</organism>
<dbReference type="EMBL" id="OZ023715">
    <property type="protein sequence ID" value="CAK9864312.1"/>
    <property type="molecule type" value="Genomic_DNA"/>
</dbReference>
<evidence type="ECO:0000313" key="2">
    <source>
        <dbReference type="Proteomes" id="UP001497522"/>
    </source>
</evidence>
<proteinExistence type="predicted"/>
<sequence length="241" mass="27392">MLQELSASPAPARVTLEATGKKIMRFGGERRRHSRHLVRASNAVKRDERVGNLCPWSSTRRHLYHGASQRPNVGRQSLLLLQHDLRCHPERRSIHLPHHTILQVQVQVQVLHLQLLLLPQFHSIDVLGGSEIRELDAAWCIANENILGLDVAMHNSAAMEVIDSLNKTASVRADELLVQGLRSRELLQKIREAATGHVFQEYVAHPLTTSFFTPVASQTTYHMLRFQALQHPDLVLHCRQR</sequence>
<name>A0ABP1AP47_9BRYO</name>
<keyword evidence="2" id="KW-1185">Reference proteome</keyword>
<evidence type="ECO:0000313" key="1">
    <source>
        <dbReference type="EMBL" id="CAK9864312.1"/>
    </source>
</evidence>